<sequence>MVNYTIEDLTEALRAINSIIHKCEKALEKFPEGNSHNTLLRNRLKAMYISKMLITEALSKLKPSPEPQTLSDDGCSSELLLSNLDKLHTTDLGTERILKNLHLDTADVVGWCRGKIKAPKASITRKGKNWYITSDNCEFTINAHSYTIITAHRRTKKHDCQ</sequence>
<accession>F1TEY8</accession>
<reference evidence="1" key="2">
    <citation type="submission" date="2011-01" db="EMBL/GenBank/DDBJ databases">
        <title>The Non-contiguous Finished genome of Clostridium papyrosolvens.</title>
        <authorList>
            <person name="Lucas S."/>
            <person name="Copeland A."/>
            <person name="Lapidus A."/>
            <person name="Cheng J.-F."/>
            <person name="Goodwin L."/>
            <person name="Pitluck S."/>
            <person name="Misra M."/>
            <person name="Chertkov O."/>
            <person name="Detter J.C."/>
            <person name="Han C."/>
            <person name="Tapia R."/>
            <person name="Land M."/>
            <person name="Hauser L."/>
            <person name="Kyrpides N."/>
            <person name="Ivanova N."/>
            <person name="Pagani I."/>
            <person name="Mouttaki H."/>
            <person name="He Z."/>
            <person name="Zhou J."/>
            <person name="Hemme C.L."/>
            <person name="Woyke T."/>
        </authorList>
    </citation>
    <scope>NUCLEOTIDE SEQUENCE [LARGE SCALE GENOMIC DNA]</scope>
    <source>
        <strain evidence="1">DSM 2782</strain>
    </source>
</reference>
<dbReference type="EMBL" id="ACXX02000010">
    <property type="protein sequence ID" value="EGD46926.1"/>
    <property type="molecule type" value="Genomic_DNA"/>
</dbReference>
<comment type="caution">
    <text evidence="1">The sequence shown here is derived from an EMBL/GenBank/DDBJ whole genome shotgun (WGS) entry which is preliminary data.</text>
</comment>
<dbReference type="eggNOG" id="COG3153">
    <property type="taxonomic scope" value="Bacteria"/>
</dbReference>
<dbReference type="STRING" id="588581.Cpap_1121"/>
<reference evidence="1" key="1">
    <citation type="submission" date="2009-07" db="EMBL/GenBank/DDBJ databases">
        <authorList>
            <consortium name="US DOE Joint Genome Institute (JGI-PGF)"/>
            <person name="Lucas S."/>
            <person name="Copeland A."/>
            <person name="Lapidus A."/>
            <person name="Glavina del Rio T."/>
            <person name="Tice H."/>
            <person name="Bruce D."/>
            <person name="Goodwin L."/>
            <person name="Pitluck S."/>
            <person name="Larimer F."/>
            <person name="Land M.L."/>
            <person name="Mouttaki H."/>
            <person name="He Z."/>
            <person name="Zhou J."/>
            <person name="Hemme C.L."/>
        </authorList>
    </citation>
    <scope>NUCLEOTIDE SEQUENCE [LARGE SCALE GENOMIC DNA]</scope>
    <source>
        <strain evidence="1">DSM 2782</strain>
    </source>
</reference>
<protein>
    <recommendedName>
        <fullName evidence="3">DUF3781 domain-containing protein</fullName>
    </recommendedName>
</protein>
<dbReference type="Proteomes" id="UP000003860">
    <property type="component" value="Unassembled WGS sequence"/>
</dbReference>
<proteinExistence type="predicted"/>
<organism evidence="1 2">
    <name type="scientific">Ruminiclostridium papyrosolvens DSM 2782</name>
    <dbReference type="NCBI Taxonomy" id="588581"/>
    <lineage>
        <taxon>Bacteria</taxon>
        <taxon>Bacillati</taxon>
        <taxon>Bacillota</taxon>
        <taxon>Clostridia</taxon>
        <taxon>Eubacteriales</taxon>
        <taxon>Oscillospiraceae</taxon>
        <taxon>Ruminiclostridium</taxon>
    </lineage>
</organism>
<evidence type="ECO:0008006" key="3">
    <source>
        <dbReference type="Google" id="ProtNLM"/>
    </source>
</evidence>
<dbReference type="Pfam" id="PF12636">
    <property type="entry name" value="DUF3781"/>
    <property type="match status" value="1"/>
</dbReference>
<keyword evidence="2" id="KW-1185">Reference proteome</keyword>
<gene>
    <name evidence="1" type="ORF">Cpap_1121</name>
</gene>
<name>F1TEY8_9FIRM</name>
<evidence type="ECO:0000313" key="2">
    <source>
        <dbReference type="Proteomes" id="UP000003860"/>
    </source>
</evidence>
<dbReference type="InterPro" id="IPR024229">
    <property type="entry name" value="DUF3781"/>
</dbReference>
<evidence type="ECO:0000313" key="1">
    <source>
        <dbReference type="EMBL" id="EGD46926.1"/>
    </source>
</evidence>
<dbReference type="AlphaFoldDB" id="F1TEY8"/>